<dbReference type="SUPFAM" id="SSF47323">
    <property type="entry name" value="Anticodon-binding domain of a subclass of class I aminoacyl-tRNA synthetases"/>
    <property type="match status" value="1"/>
</dbReference>
<dbReference type="SMART" id="SM00836">
    <property type="entry name" value="DALR_1"/>
    <property type="match status" value="1"/>
</dbReference>
<dbReference type="InterPro" id="IPR008909">
    <property type="entry name" value="DALR_anticod-bd"/>
</dbReference>
<dbReference type="EMBL" id="FNEV01000006">
    <property type="protein sequence ID" value="SDJ50194.1"/>
    <property type="molecule type" value="Genomic_DNA"/>
</dbReference>
<dbReference type="PRINTS" id="PR01038">
    <property type="entry name" value="TRNASYNTHARG"/>
</dbReference>
<dbReference type="GO" id="GO:0005737">
    <property type="term" value="C:cytoplasm"/>
    <property type="evidence" value="ECO:0007669"/>
    <property type="project" value="UniProtKB-SubCell"/>
</dbReference>
<keyword evidence="3 8" id="KW-0547">Nucleotide-binding</keyword>
<dbReference type="Gene3D" id="3.30.1360.70">
    <property type="entry name" value="Arginyl tRNA synthetase N-terminal domain"/>
    <property type="match status" value="1"/>
</dbReference>
<dbReference type="Gene3D" id="1.10.730.10">
    <property type="entry name" value="Isoleucyl-tRNA Synthetase, Domain 1"/>
    <property type="match status" value="1"/>
</dbReference>
<dbReference type="FunFam" id="3.40.50.620:FF:000116">
    <property type="entry name" value="Arginine--tRNA ligase"/>
    <property type="match status" value="1"/>
</dbReference>
<comment type="subcellular location">
    <subcellularLocation>
        <location evidence="8">Cytoplasm</location>
    </subcellularLocation>
</comment>
<keyword evidence="8" id="KW-0963">Cytoplasm</keyword>
<name>A0A1G8U9B0_9BACI</name>
<keyword evidence="6 8" id="KW-0030">Aminoacyl-tRNA synthetase</keyword>
<dbReference type="GO" id="GO:0006420">
    <property type="term" value="P:arginyl-tRNA aminoacylation"/>
    <property type="evidence" value="ECO:0007669"/>
    <property type="project" value="UniProtKB-UniRule"/>
</dbReference>
<dbReference type="InterPro" id="IPR005148">
    <property type="entry name" value="Arg-tRNA-synth_N"/>
</dbReference>
<dbReference type="Pfam" id="PF00750">
    <property type="entry name" value="tRNA-synt_1d"/>
    <property type="match status" value="1"/>
</dbReference>
<feature type="domain" description="DALR anticodon binding" evidence="10">
    <location>
        <begin position="431"/>
        <end position="539"/>
    </location>
</feature>
<dbReference type="HAMAP" id="MF_00123">
    <property type="entry name" value="Arg_tRNA_synth"/>
    <property type="match status" value="1"/>
</dbReference>
<keyword evidence="13" id="KW-1185">Reference proteome</keyword>
<dbReference type="InterPro" id="IPR009080">
    <property type="entry name" value="tRNAsynth_Ia_anticodon-bd"/>
</dbReference>
<evidence type="ECO:0000256" key="3">
    <source>
        <dbReference type="ARBA" id="ARBA00022741"/>
    </source>
</evidence>
<evidence type="ECO:0000313" key="12">
    <source>
        <dbReference type="EMBL" id="SDJ50194.1"/>
    </source>
</evidence>
<evidence type="ECO:0000256" key="7">
    <source>
        <dbReference type="ARBA" id="ARBA00049339"/>
    </source>
</evidence>
<evidence type="ECO:0000259" key="10">
    <source>
        <dbReference type="SMART" id="SM00836"/>
    </source>
</evidence>
<dbReference type="InterPro" id="IPR035684">
    <property type="entry name" value="ArgRS_core"/>
</dbReference>
<evidence type="ECO:0000259" key="11">
    <source>
        <dbReference type="SMART" id="SM01016"/>
    </source>
</evidence>
<dbReference type="NCBIfam" id="TIGR00456">
    <property type="entry name" value="argS"/>
    <property type="match status" value="1"/>
</dbReference>
<dbReference type="PANTHER" id="PTHR11956">
    <property type="entry name" value="ARGINYL-TRNA SYNTHETASE"/>
    <property type="match status" value="1"/>
</dbReference>
<dbReference type="RefSeq" id="WP_093193839.1">
    <property type="nucleotide sequence ID" value="NZ_FNEV01000006.1"/>
</dbReference>
<reference evidence="13" key="1">
    <citation type="submission" date="2016-10" db="EMBL/GenBank/DDBJ databases">
        <authorList>
            <person name="Varghese N."/>
            <person name="Submissions S."/>
        </authorList>
    </citation>
    <scope>NUCLEOTIDE SEQUENCE [LARGE SCALE GENOMIC DNA]</scope>
    <source>
        <strain evidence="13">DSM 4771</strain>
    </source>
</reference>
<dbReference type="InterPro" id="IPR014729">
    <property type="entry name" value="Rossmann-like_a/b/a_fold"/>
</dbReference>
<dbReference type="STRING" id="86666.SAMN04490247_2114"/>
<evidence type="ECO:0000256" key="6">
    <source>
        <dbReference type="ARBA" id="ARBA00023146"/>
    </source>
</evidence>
<evidence type="ECO:0000256" key="4">
    <source>
        <dbReference type="ARBA" id="ARBA00022840"/>
    </source>
</evidence>
<dbReference type="EC" id="6.1.1.19" evidence="8"/>
<gene>
    <name evidence="8" type="primary">argS</name>
    <name evidence="12" type="ORF">SAMN04490247_2114</name>
</gene>
<dbReference type="CDD" id="cd00671">
    <property type="entry name" value="ArgRS_core"/>
    <property type="match status" value="1"/>
</dbReference>
<dbReference type="InterPro" id="IPR001278">
    <property type="entry name" value="Arg-tRNA-ligase"/>
</dbReference>
<feature type="domain" description="Arginyl tRNA synthetase N-terminal" evidence="11">
    <location>
        <begin position="4"/>
        <end position="83"/>
    </location>
</feature>
<comment type="catalytic activity">
    <reaction evidence="7 8">
        <text>tRNA(Arg) + L-arginine + ATP = L-arginyl-tRNA(Arg) + AMP + diphosphate</text>
        <dbReference type="Rhea" id="RHEA:20301"/>
        <dbReference type="Rhea" id="RHEA-COMP:9658"/>
        <dbReference type="Rhea" id="RHEA-COMP:9673"/>
        <dbReference type="ChEBI" id="CHEBI:30616"/>
        <dbReference type="ChEBI" id="CHEBI:32682"/>
        <dbReference type="ChEBI" id="CHEBI:33019"/>
        <dbReference type="ChEBI" id="CHEBI:78442"/>
        <dbReference type="ChEBI" id="CHEBI:78513"/>
        <dbReference type="ChEBI" id="CHEBI:456215"/>
        <dbReference type="EC" id="6.1.1.19"/>
    </reaction>
</comment>
<dbReference type="SUPFAM" id="SSF52374">
    <property type="entry name" value="Nucleotidylyl transferase"/>
    <property type="match status" value="1"/>
</dbReference>
<keyword evidence="5 8" id="KW-0648">Protein biosynthesis</keyword>
<dbReference type="Gene3D" id="3.40.50.620">
    <property type="entry name" value="HUPs"/>
    <property type="match status" value="1"/>
</dbReference>
<dbReference type="SMART" id="SM01016">
    <property type="entry name" value="Arg_tRNA_synt_N"/>
    <property type="match status" value="1"/>
</dbReference>
<dbReference type="SUPFAM" id="SSF55190">
    <property type="entry name" value="Arginyl-tRNA synthetase (ArgRS), N-terminal 'additional' domain"/>
    <property type="match status" value="1"/>
</dbReference>
<comment type="similarity">
    <text evidence="1 8 9">Belongs to the class-I aminoacyl-tRNA synthetase family.</text>
</comment>
<dbReference type="Proteomes" id="UP000199225">
    <property type="component" value="Unassembled WGS sequence"/>
</dbReference>
<evidence type="ECO:0000256" key="2">
    <source>
        <dbReference type="ARBA" id="ARBA00022598"/>
    </source>
</evidence>
<dbReference type="Pfam" id="PF05746">
    <property type="entry name" value="DALR_1"/>
    <property type="match status" value="1"/>
</dbReference>
<dbReference type="GO" id="GO:0005524">
    <property type="term" value="F:ATP binding"/>
    <property type="evidence" value="ECO:0007669"/>
    <property type="project" value="UniProtKB-UniRule"/>
</dbReference>
<dbReference type="PANTHER" id="PTHR11956:SF5">
    <property type="entry name" value="ARGININE--TRNA LIGASE, CYTOPLASMIC"/>
    <property type="match status" value="1"/>
</dbReference>
<comment type="subunit">
    <text evidence="8">Monomer.</text>
</comment>
<evidence type="ECO:0000313" key="13">
    <source>
        <dbReference type="Proteomes" id="UP000199225"/>
    </source>
</evidence>
<feature type="short sequence motif" description="'HIGH' region" evidence="8">
    <location>
        <begin position="119"/>
        <end position="129"/>
    </location>
</feature>
<dbReference type="OrthoDB" id="9805987at2"/>
<protein>
    <recommendedName>
        <fullName evidence="8">Arginine--tRNA ligase</fullName>
        <ecNumber evidence="8">6.1.1.19</ecNumber>
    </recommendedName>
    <alternativeName>
        <fullName evidence="8">Arginyl-tRNA synthetase</fullName>
        <shortName evidence="8">ArgRS</shortName>
    </alternativeName>
</protein>
<evidence type="ECO:0000256" key="5">
    <source>
        <dbReference type="ARBA" id="ARBA00022917"/>
    </source>
</evidence>
<dbReference type="AlphaFoldDB" id="A0A1G8U9B0"/>
<evidence type="ECO:0000256" key="1">
    <source>
        <dbReference type="ARBA" id="ARBA00005594"/>
    </source>
</evidence>
<evidence type="ECO:0000256" key="8">
    <source>
        <dbReference type="HAMAP-Rule" id="MF_00123"/>
    </source>
</evidence>
<dbReference type="GO" id="GO:0004814">
    <property type="term" value="F:arginine-tRNA ligase activity"/>
    <property type="evidence" value="ECO:0007669"/>
    <property type="project" value="UniProtKB-UniRule"/>
</dbReference>
<evidence type="ECO:0000256" key="9">
    <source>
        <dbReference type="RuleBase" id="RU363038"/>
    </source>
</evidence>
<keyword evidence="2 8" id="KW-0436">Ligase</keyword>
<keyword evidence="4 8" id="KW-0067">ATP-binding</keyword>
<accession>A0A1G8U9B0</accession>
<proteinExistence type="inferred from homology"/>
<dbReference type="Pfam" id="PF03485">
    <property type="entry name" value="Arg_tRNA_synt_N"/>
    <property type="match status" value="1"/>
</dbReference>
<dbReference type="InterPro" id="IPR036695">
    <property type="entry name" value="Arg-tRNA-synth_N_sf"/>
</dbReference>
<sequence>MEKEIISLQLAHLLGESFKQKDIYDQLEKPKYKDHGDVAFPCFSLAKHLRTNPKQIAEDLSSKLDHPILSKSEAVHGYVNIFLDQDFMTEHILSRVLTEGYGSHSFGRGENVVIDLSAPNIAKPFSMGHLRSTVIGNSLANLAETCGYTPVKINYIGDYGTQFGHLLAAYKKWGDAEAVRQAPLKELSEIYVRFHHESESDPSLIEEGREWFKRLEQGDEEALALWKWFRELSLEKFQDIYDQLDVSFDLTRGESYYSDKMETTISLLESKGLLEESDGALVVKLDEFDLPPCLIVKSNGTTTYATRDVTAAIDRYQSYSFSKSLYVVGNEQTLHFQQIRRVLEKAGFAWANDMYHVSFGMMLQDGKKMSTRKGRTILLEDVLKEAGNRAGDNKIGTGAVLFHDLKHYRQNDVEFSLEDMLTFEGITGPYLQYTYARALSLLNKTSFEKKTGLSDPGAWELVKQLHAFPDETARAFHEFDPSIVARYLLGLAKYFNQYYAGTKILQEDQLDERLTLVYGVTLVLKEGLGILGIEAVEEM</sequence>
<organism evidence="12 13">
    <name type="scientific">Salimicrobium halophilum</name>
    <dbReference type="NCBI Taxonomy" id="86666"/>
    <lineage>
        <taxon>Bacteria</taxon>
        <taxon>Bacillati</taxon>
        <taxon>Bacillota</taxon>
        <taxon>Bacilli</taxon>
        <taxon>Bacillales</taxon>
        <taxon>Bacillaceae</taxon>
        <taxon>Salimicrobium</taxon>
    </lineage>
</organism>